<evidence type="ECO:0000313" key="1">
    <source>
        <dbReference type="EMBL" id="AXH49189.1"/>
    </source>
</evidence>
<sequence>MWPFRQKTPDLPPIPQTRTDYPYGLFVCTEAGFFFIREKGRYRIPTVRVMASWSAPSVSSSEAAVKHLPILGKIGFRDGTIIQDFSNQKTYLISRNKRRQIVSPDVFDKFLLNKELIVVVSHEEANLHEDGEVLS</sequence>
<reference evidence="1 2" key="1">
    <citation type="submission" date="2018-06" db="EMBL/GenBank/DDBJ databases">
        <authorList>
            <person name="Luttrell C.E."/>
            <person name="Myers K.N."/>
            <person name="Simpson A.N."/>
            <person name="Sulollari A."/>
            <person name="Suri N."/>
            <person name="Nayek S."/>
            <person name="Bhuiyan S."/>
            <person name="Smith B.R."/>
            <person name="Hughes L.E."/>
            <person name="Garlena R.A."/>
            <person name="Russell D.A."/>
            <person name="Pope W.H."/>
            <person name="Jacobs-Sera D."/>
            <person name="Hatfull G.F."/>
        </authorList>
    </citation>
    <scope>NUCLEOTIDE SEQUENCE [LARGE SCALE GENOMIC DNA]</scope>
</reference>
<keyword evidence="2" id="KW-1185">Reference proteome</keyword>
<accession>A0A345L1N7</accession>
<dbReference type="KEGG" id="vg:55599835"/>
<dbReference type="GeneID" id="55599835"/>
<dbReference type="RefSeq" id="YP_009839240.1">
    <property type="nucleotide sequence ID" value="NC_048720.1"/>
</dbReference>
<gene>
    <name evidence="1" type="primary">45</name>
    <name evidence="1" type="ORF">SEA_BLUEEYEDBEAUTY_45</name>
</gene>
<name>A0A345L1N7_9CAUD</name>
<dbReference type="Proteomes" id="UP000258408">
    <property type="component" value="Segment"/>
</dbReference>
<organism evidence="1 2">
    <name type="scientific">Streptomyces phage Blueeyedbeauty</name>
    <dbReference type="NCBI Taxonomy" id="2250336"/>
    <lineage>
        <taxon>Viruses</taxon>
        <taxon>Duplodnaviria</taxon>
        <taxon>Heunggongvirae</taxon>
        <taxon>Uroviricota</taxon>
        <taxon>Caudoviricetes</taxon>
        <taxon>Stanwilliamsviridae</taxon>
        <taxon>Loccivirinae</taxon>
        <taxon>Annadreamyvirus</taxon>
        <taxon>Annadreamyvirus blueeyedbeauty</taxon>
    </lineage>
</organism>
<dbReference type="EMBL" id="MH536814">
    <property type="protein sequence ID" value="AXH49189.1"/>
    <property type="molecule type" value="Genomic_DNA"/>
</dbReference>
<protein>
    <submittedName>
        <fullName evidence="1">Uncharacterized protein</fullName>
    </submittedName>
</protein>
<evidence type="ECO:0000313" key="2">
    <source>
        <dbReference type="Proteomes" id="UP000258408"/>
    </source>
</evidence>
<proteinExistence type="predicted"/>